<evidence type="ECO:0000313" key="2">
    <source>
        <dbReference type="EMBL" id="SED76613.1"/>
    </source>
</evidence>
<sequence length="50" mass="5492">MSCQGSLIYAHLALPELDPDEIRDGQIVTLLVALSALLVTRLLLWATMLL</sequence>
<keyword evidence="1" id="KW-0472">Membrane</keyword>
<evidence type="ECO:0000313" key="3">
    <source>
        <dbReference type="Proteomes" id="UP000183208"/>
    </source>
</evidence>
<keyword evidence="1" id="KW-0812">Transmembrane</keyword>
<accession>A0A1M7CY59</accession>
<dbReference type="EMBL" id="FNTI01000001">
    <property type="protein sequence ID" value="SED76613.1"/>
    <property type="molecule type" value="Genomic_DNA"/>
</dbReference>
<organism evidence="2 3">
    <name type="scientific">Bradyrhizobium lablabi</name>
    <dbReference type="NCBI Taxonomy" id="722472"/>
    <lineage>
        <taxon>Bacteria</taxon>
        <taxon>Pseudomonadati</taxon>
        <taxon>Pseudomonadota</taxon>
        <taxon>Alphaproteobacteria</taxon>
        <taxon>Hyphomicrobiales</taxon>
        <taxon>Nitrobacteraceae</taxon>
        <taxon>Bradyrhizobium</taxon>
    </lineage>
</organism>
<evidence type="ECO:0000256" key="1">
    <source>
        <dbReference type="SAM" id="Phobius"/>
    </source>
</evidence>
<proteinExistence type="predicted"/>
<dbReference type="AlphaFoldDB" id="A0A1M7CY59"/>
<name>A0A1M7CY59_9BRAD</name>
<dbReference type="Proteomes" id="UP000183208">
    <property type="component" value="Unassembled WGS sequence"/>
</dbReference>
<dbReference type="RefSeq" id="WP_154070844.1">
    <property type="nucleotide sequence ID" value="NZ_FNTI01000001.1"/>
</dbReference>
<protein>
    <submittedName>
        <fullName evidence="2">Uncharacterized protein</fullName>
    </submittedName>
</protein>
<feature type="transmembrane region" description="Helical" evidence="1">
    <location>
        <begin position="27"/>
        <end position="46"/>
    </location>
</feature>
<gene>
    <name evidence="2" type="ORF">SAMN05444171_5087</name>
</gene>
<reference evidence="2 3" key="1">
    <citation type="submission" date="2016-10" db="EMBL/GenBank/DDBJ databases">
        <authorList>
            <person name="de Groot N.N."/>
        </authorList>
    </citation>
    <scope>NUCLEOTIDE SEQUENCE [LARGE SCALE GENOMIC DNA]</scope>
    <source>
        <strain evidence="2 3">GAS522</strain>
    </source>
</reference>
<keyword evidence="1" id="KW-1133">Transmembrane helix</keyword>